<dbReference type="Proteomes" id="UP000663842">
    <property type="component" value="Unassembled WGS sequence"/>
</dbReference>
<feature type="transmembrane region" description="Helical" evidence="9">
    <location>
        <begin position="273"/>
        <end position="292"/>
    </location>
</feature>
<dbReference type="InterPro" id="IPR000276">
    <property type="entry name" value="GPCR_Rhodpsn"/>
</dbReference>
<evidence type="ECO:0000256" key="1">
    <source>
        <dbReference type="ARBA" id="ARBA00004651"/>
    </source>
</evidence>
<evidence type="ECO:0000256" key="4">
    <source>
        <dbReference type="ARBA" id="ARBA00022989"/>
    </source>
</evidence>
<keyword evidence="8" id="KW-0807">Transducer</keyword>
<keyword evidence="6 9" id="KW-0472">Membrane</keyword>
<keyword evidence="7" id="KW-0675">Receptor</keyword>
<dbReference type="Proteomes" id="UP000663855">
    <property type="component" value="Unassembled WGS sequence"/>
</dbReference>
<protein>
    <recommendedName>
        <fullName evidence="10">G-protein coupled receptors family 1 profile domain-containing protein</fullName>
    </recommendedName>
</protein>
<keyword evidence="2" id="KW-1003">Cell membrane</keyword>
<feature type="transmembrane region" description="Helical" evidence="9">
    <location>
        <begin position="233"/>
        <end position="253"/>
    </location>
</feature>
<feature type="transmembrane region" description="Helical" evidence="9">
    <location>
        <begin position="193"/>
        <end position="212"/>
    </location>
</feature>
<name>A0A814HCP5_9BILA</name>
<evidence type="ECO:0000259" key="10">
    <source>
        <dbReference type="PROSITE" id="PS50262"/>
    </source>
</evidence>
<proteinExistence type="predicted"/>
<dbReference type="AlphaFoldDB" id="A0A814HCP5"/>
<dbReference type="PROSITE" id="PS50262">
    <property type="entry name" value="G_PROTEIN_RECEP_F1_2"/>
    <property type="match status" value="1"/>
</dbReference>
<feature type="transmembrane region" description="Helical" evidence="9">
    <location>
        <begin position="91"/>
        <end position="112"/>
    </location>
</feature>
<comment type="subcellular location">
    <subcellularLocation>
        <location evidence="1">Cell membrane</location>
        <topology evidence="1">Multi-pass membrane protein</topology>
    </subcellularLocation>
</comment>
<evidence type="ECO:0000256" key="5">
    <source>
        <dbReference type="ARBA" id="ARBA00023040"/>
    </source>
</evidence>
<evidence type="ECO:0000256" key="7">
    <source>
        <dbReference type="ARBA" id="ARBA00023170"/>
    </source>
</evidence>
<keyword evidence="3 9" id="KW-0812">Transmembrane</keyword>
<keyword evidence="5" id="KW-0297">G-protein coupled receptor</keyword>
<evidence type="ECO:0000313" key="13">
    <source>
        <dbReference type="EMBL" id="CAF3791952.1"/>
    </source>
</evidence>
<dbReference type="Gene3D" id="1.20.1070.10">
    <property type="entry name" value="Rhodopsin 7-helix transmembrane proteins"/>
    <property type="match status" value="1"/>
</dbReference>
<dbReference type="EMBL" id="CAJOBF010000291">
    <property type="protein sequence ID" value="CAF3791952.1"/>
    <property type="molecule type" value="Genomic_DNA"/>
</dbReference>
<feature type="transmembrane region" description="Helical" evidence="9">
    <location>
        <begin position="52"/>
        <end position="71"/>
    </location>
</feature>
<dbReference type="InterPro" id="IPR050569">
    <property type="entry name" value="TAAR"/>
</dbReference>
<dbReference type="EMBL" id="CAJNOV010000162">
    <property type="protein sequence ID" value="CAF1007706.1"/>
    <property type="molecule type" value="Genomic_DNA"/>
</dbReference>
<dbReference type="EMBL" id="CAJNRG010013201">
    <property type="protein sequence ID" value="CAF2146249.1"/>
    <property type="molecule type" value="Genomic_DNA"/>
</dbReference>
<gene>
    <name evidence="11" type="ORF">CJN711_LOCUS2674</name>
    <name evidence="13" type="ORF">UXM345_LOCUS4286</name>
    <name evidence="12" type="ORF">XDN619_LOCUS27793</name>
</gene>
<dbReference type="Proteomes" id="UP000663887">
    <property type="component" value="Unassembled WGS sequence"/>
</dbReference>
<feature type="domain" description="G-protein coupled receptors family 1 profile" evidence="10">
    <location>
        <begin position="31"/>
        <end position="285"/>
    </location>
</feature>
<dbReference type="GO" id="GO:0004930">
    <property type="term" value="F:G protein-coupled receptor activity"/>
    <property type="evidence" value="ECO:0007669"/>
    <property type="project" value="UniProtKB-KW"/>
</dbReference>
<dbReference type="InterPro" id="IPR017452">
    <property type="entry name" value="GPCR_Rhodpsn_7TM"/>
</dbReference>
<evidence type="ECO:0000313" key="11">
    <source>
        <dbReference type="EMBL" id="CAF1007706.1"/>
    </source>
</evidence>
<accession>A0A814HCP5</accession>
<evidence type="ECO:0000256" key="6">
    <source>
        <dbReference type="ARBA" id="ARBA00023136"/>
    </source>
</evidence>
<evidence type="ECO:0000313" key="12">
    <source>
        <dbReference type="EMBL" id="CAF2146249.1"/>
    </source>
</evidence>
<dbReference type="PANTHER" id="PTHR24249:SF372">
    <property type="entry name" value="G-PROTEIN COUPLED RECEPTORS FAMILY 1 PROFILE DOMAIN-CONTAINING PROTEIN"/>
    <property type="match status" value="1"/>
</dbReference>
<comment type="caution">
    <text evidence="11">The sequence shown here is derived from an EMBL/GenBank/DDBJ whole genome shotgun (WGS) entry which is preliminary data.</text>
</comment>
<evidence type="ECO:0000256" key="3">
    <source>
        <dbReference type="ARBA" id="ARBA00022692"/>
    </source>
</evidence>
<organism evidence="11 14">
    <name type="scientific">Rotaria magnacalcarata</name>
    <dbReference type="NCBI Taxonomy" id="392030"/>
    <lineage>
        <taxon>Eukaryota</taxon>
        <taxon>Metazoa</taxon>
        <taxon>Spiralia</taxon>
        <taxon>Gnathifera</taxon>
        <taxon>Rotifera</taxon>
        <taxon>Eurotatoria</taxon>
        <taxon>Bdelloidea</taxon>
        <taxon>Philodinida</taxon>
        <taxon>Philodinidae</taxon>
        <taxon>Rotaria</taxon>
    </lineage>
</organism>
<evidence type="ECO:0000256" key="8">
    <source>
        <dbReference type="ARBA" id="ARBA00023224"/>
    </source>
</evidence>
<dbReference type="PANTHER" id="PTHR24249">
    <property type="entry name" value="HISTAMINE RECEPTOR-RELATED G-PROTEIN COUPLED RECEPTOR"/>
    <property type="match status" value="1"/>
</dbReference>
<sequence length="313" mass="36694">MDMKTFEDSKFVLHRTKFFILITLQIPAIIISLLIFAFFIKHRTTLNALQNQALLILLIVTFVELVADLPMPINYYYLGYVSPATPSYCNWWTFFEYSIHLISELLMATISIQRHALIFSPNIFQSRINLYVLYYAPLAICVTYPFIFYFIIILIAPCDGTQWDFTSNMCGYANCYLLYDKFLGMFDWAANNGSPVVVIMLANLALVIRVIRHKRRQQGGYSWKKQRRMTVQLVLISSLYLFAWLPSLTIGVTQIMNSPIFLANIQTDYTLDFMYLISLLSPWIYIKLLPDFKRWILKKVRRDELTRNTVRPT</sequence>
<evidence type="ECO:0000256" key="2">
    <source>
        <dbReference type="ARBA" id="ARBA00022475"/>
    </source>
</evidence>
<dbReference type="GO" id="GO:0005886">
    <property type="term" value="C:plasma membrane"/>
    <property type="evidence" value="ECO:0007669"/>
    <property type="project" value="UniProtKB-SubCell"/>
</dbReference>
<keyword evidence="4 9" id="KW-1133">Transmembrane helix</keyword>
<dbReference type="SUPFAM" id="SSF81321">
    <property type="entry name" value="Family A G protein-coupled receptor-like"/>
    <property type="match status" value="1"/>
</dbReference>
<evidence type="ECO:0000256" key="9">
    <source>
        <dbReference type="SAM" id="Phobius"/>
    </source>
</evidence>
<evidence type="ECO:0000313" key="14">
    <source>
        <dbReference type="Proteomes" id="UP000663855"/>
    </source>
</evidence>
<reference evidence="11" key="1">
    <citation type="submission" date="2021-02" db="EMBL/GenBank/DDBJ databases">
        <authorList>
            <person name="Nowell W R."/>
        </authorList>
    </citation>
    <scope>NUCLEOTIDE SEQUENCE</scope>
</reference>
<dbReference type="Pfam" id="PF00001">
    <property type="entry name" value="7tm_1"/>
    <property type="match status" value="1"/>
</dbReference>
<feature type="transmembrane region" description="Helical" evidence="9">
    <location>
        <begin position="132"/>
        <end position="156"/>
    </location>
</feature>
<feature type="transmembrane region" description="Helical" evidence="9">
    <location>
        <begin position="18"/>
        <end position="40"/>
    </location>
</feature>